<evidence type="ECO:0000259" key="12">
    <source>
        <dbReference type="Pfam" id="PF13954"/>
    </source>
</evidence>
<accession>A0ABV6GZS0</accession>
<feature type="chain" id="PRO_5046397909" evidence="10">
    <location>
        <begin position="36"/>
        <end position="838"/>
    </location>
</feature>
<keyword evidence="7 9" id="KW-0472">Membrane</keyword>
<evidence type="ECO:0000256" key="6">
    <source>
        <dbReference type="ARBA" id="ARBA00022729"/>
    </source>
</evidence>
<dbReference type="InterPro" id="IPR025885">
    <property type="entry name" value="PapC_N"/>
</dbReference>
<keyword evidence="6 10" id="KW-0732">Signal</keyword>
<keyword evidence="8 9" id="KW-0998">Cell outer membrane</keyword>
<name>A0ABV6GZS0_9PAST</name>
<dbReference type="SUPFAM" id="SSF141729">
    <property type="entry name" value="FimD N-terminal domain-like"/>
    <property type="match status" value="1"/>
</dbReference>
<evidence type="ECO:0000313" key="13">
    <source>
        <dbReference type="EMBL" id="MFC0308870.1"/>
    </source>
</evidence>
<dbReference type="Proteomes" id="UP001589767">
    <property type="component" value="Unassembled WGS sequence"/>
</dbReference>
<evidence type="ECO:0000256" key="10">
    <source>
        <dbReference type="SAM" id="SignalP"/>
    </source>
</evidence>
<evidence type="ECO:0000313" key="14">
    <source>
        <dbReference type="Proteomes" id="UP001589767"/>
    </source>
</evidence>
<keyword evidence="14" id="KW-1185">Reference proteome</keyword>
<dbReference type="InterPro" id="IPR025949">
    <property type="entry name" value="PapC-like_C"/>
</dbReference>
<dbReference type="EMBL" id="JBHLWB010000003">
    <property type="protein sequence ID" value="MFC0308870.1"/>
    <property type="molecule type" value="Genomic_DNA"/>
</dbReference>
<evidence type="ECO:0000256" key="2">
    <source>
        <dbReference type="ARBA" id="ARBA00008064"/>
    </source>
</evidence>
<evidence type="ECO:0000256" key="5">
    <source>
        <dbReference type="ARBA" id="ARBA00022692"/>
    </source>
</evidence>
<evidence type="ECO:0000256" key="7">
    <source>
        <dbReference type="ARBA" id="ARBA00023136"/>
    </source>
</evidence>
<evidence type="ECO:0000256" key="1">
    <source>
        <dbReference type="ARBA" id="ARBA00004571"/>
    </source>
</evidence>
<organism evidence="13 14">
    <name type="scientific">Gallibacterium trehalosifermentans</name>
    <dbReference type="NCBI Taxonomy" id="516935"/>
    <lineage>
        <taxon>Bacteria</taxon>
        <taxon>Pseudomonadati</taxon>
        <taxon>Pseudomonadota</taxon>
        <taxon>Gammaproteobacteria</taxon>
        <taxon>Pasteurellales</taxon>
        <taxon>Pasteurellaceae</taxon>
        <taxon>Gallibacterium</taxon>
    </lineage>
</organism>
<comment type="similarity">
    <text evidence="2 9">Belongs to the fimbrial export usher family.</text>
</comment>
<gene>
    <name evidence="13" type="ORF">ACFFHK_03990</name>
</gene>
<keyword evidence="9" id="KW-1029">Fimbrium biogenesis</keyword>
<dbReference type="Pfam" id="PF13954">
    <property type="entry name" value="PapC_N"/>
    <property type="match status" value="1"/>
</dbReference>
<proteinExistence type="inferred from homology"/>
<dbReference type="PANTHER" id="PTHR30451:SF20">
    <property type="entry name" value="FIMBRIAE USHER"/>
    <property type="match status" value="1"/>
</dbReference>
<dbReference type="InterPro" id="IPR037224">
    <property type="entry name" value="PapC_N_sf"/>
</dbReference>
<dbReference type="Gene3D" id="2.60.40.2610">
    <property type="entry name" value="Outer membrane usher protein FimD, plug domain"/>
    <property type="match status" value="1"/>
</dbReference>
<dbReference type="RefSeq" id="WP_382369711.1">
    <property type="nucleotide sequence ID" value="NZ_JBHLWB010000003.1"/>
</dbReference>
<feature type="domain" description="PapC N-terminal" evidence="12">
    <location>
        <begin position="40"/>
        <end position="183"/>
    </location>
</feature>
<evidence type="ECO:0000259" key="11">
    <source>
        <dbReference type="Pfam" id="PF13953"/>
    </source>
</evidence>
<dbReference type="InterPro" id="IPR000015">
    <property type="entry name" value="Fimb_usher"/>
</dbReference>
<evidence type="ECO:0000256" key="4">
    <source>
        <dbReference type="ARBA" id="ARBA00022452"/>
    </source>
</evidence>
<dbReference type="Pfam" id="PF13953">
    <property type="entry name" value="PapC_C"/>
    <property type="match status" value="1"/>
</dbReference>
<dbReference type="Gene3D" id="2.60.40.3110">
    <property type="match status" value="1"/>
</dbReference>
<dbReference type="InterPro" id="IPR043142">
    <property type="entry name" value="PapC-like_C_sf"/>
</dbReference>
<dbReference type="PANTHER" id="PTHR30451">
    <property type="entry name" value="OUTER MEMBRANE USHER PROTEIN"/>
    <property type="match status" value="1"/>
</dbReference>
<dbReference type="InterPro" id="IPR018030">
    <property type="entry name" value="Fimbrial_membr_usher_CS"/>
</dbReference>
<dbReference type="Gene3D" id="2.60.40.2070">
    <property type="match status" value="1"/>
</dbReference>
<dbReference type="Pfam" id="PF00577">
    <property type="entry name" value="Usher"/>
    <property type="match status" value="1"/>
</dbReference>
<feature type="domain" description="PapC-like C-terminal" evidence="11">
    <location>
        <begin position="768"/>
        <end position="820"/>
    </location>
</feature>
<keyword evidence="5 9" id="KW-0812">Transmembrane</keyword>
<keyword evidence="3 9" id="KW-0813">Transport</keyword>
<evidence type="ECO:0000256" key="8">
    <source>
        <dbReference type="ARBA" id="ARBA00023237"/>
    </source>
</evidence>
<evidence type="ECO:0000256" key="3">
    <source>
        <dbReference type="ARBA" id="ARBA00022448"/>
    </source>
</evidence>
<dbReference type="InterPro" id="IPR042186">
    <property type="entry name" value="FimD_plug_dom"/>
</dbReference>
<keyword evidence="4" id="KW-1134">Transmembrane beta strand</keyword>
<dbReference type="PROSITE" id="PS01151">
    <property type="entry name" value="FIMBRIAL_USHER"/>
    <property type="match status" value="1"/>
</dbReference>
<evidence type="ECO:0000256" key="9">
    <source>
        <dbReference type="RuleBase" id="RU003884"/>
    </source>
</evidence>
<reference evidence="13 14" key="1">
    <citation type="submission" date="2024-09" db="EMBL/GenBank/DDBJ databases">
        <authorList>
            <person name="Sun Q."/>
            <person name="Mori K."/>
        </authorList>
    </citation>
    <scope>NUCLEOTIDE SEQUENCE [LARGE SCALE GENOMIC DNA]</scope>
    <source>
        <strain evidence="13 14">CCM 7539</strain>
    </source>
</reference>
<feature type="signal peptide" evidence="10">
    <location>
        <begin position="1"/>
        <end position="35"/>
    </location>
</feature>
<protein>
    <submittedName>
        <fullName evidence="13">Fimbria/pilus outer membrane usher protein</fullName>
    </submittedName>
</protein>
<dbReference type="Gene3D" id="3.10.20.410">
    <property type="match status" value="1"/>
</dbReference>
<sequence length="838" mass="94003">MNSPHRDIISLPNSLIKRTLLSIVVALTFSAASQADDFAEFDAEFLSGNVKESIDISRFSYGNPIPAGNYVADVYINNQLRGRTNLRFVDFPEQKQASLCQQDSLVTLLDLKSEALVDMEKLSHENCQPLQLVPEAKMNFDISTLQLDIDIPQAFVEQRPLGYISPAQWQQGVPVAFVRYDASHYRYRYDGEQDQQSNISIDAGVNLFGWSIHHRGSQSWHNQKRQDYQRIATYAQRDVPFLRAQLTIGDFYTRGGLLDSLPLRGAQLTSDDRMLATSLRGYAPIIRGVANTNAHVIIRQNGNILREVNVPPGAFEINDLYPAGYAGDIQVEILEANGERRSFVVPYTAVAELVRPGYSRYQLSVGRFKYDNKLSKNNVAQAIWQYGLTNNITLNLGANLAKQYHAELVGLSFNTPIGAFATNAIFSNAQFVNSGVKKKGYSLYASYNTHIEPTNTNVTFAAYRYSSKDFYSLQDVLRANDSEDIDEVFIDFGVFNYRPKHQFQVSISQPFKNGWGAAYVIGTTRTYWQTNLRQNEYQIGYGNQYKRLNYSLSFTQTRDSNGNKDNQFYLNLSLPLGTKNPVYLSQSVTHSKSYGYTSNTSLSGSLGEEYRYNYNVSVTKQKDYSNFSLSNSYYGSLARIGASWSQDNQQNQQMSFNMSGAVVAHQKGVTLANDLSDNFAIIHAKGARGARIKGSVGNELDYFGNGIVPYIEPYAINYIGIDTSKIPDRVELSSTEQQVIPRANNAILVEFSTKVGSVVFFELQNLDSYPPLGTEVFDQENQSVGIVSQGGRIYTRGVANKGTLRLNWGDKQCQFDYQISSDKDNGQPIIMPVQCQVK</sequence>
<comment type="caution">
    <text evidence="13">The sequence shown here is derived from an EMBL/GenBank/DDBJ whole genome shotgun (WGS) entry which is preliminary data.</text>
</comment>
<comment type="subcellular location">
    <subcellularLocation>
        <location evidence="1 9">Cell outer membrane</location>
        <topology evidence="1 9">Multi-pass membrane protein</topology>
    </subcellularLocation>
</comment>